<evidence type="ECO:0000313" key="15">
    <source>
        <dbReference type="EnsemblPlants" id="KQJ84555"/>
    </source>
</evidence>
<evidence type="ECO:0000256" key="5">
    <source>
        <dbReference type="ARBA" id="ARBA00022958"/>
    </source>
</evidence>
<evidence type="ECO:0000256" key="11">
    <source>
        <dbReference type="ARBA" id="ARBA00047524"/>
    </source>
</evidence>
<comment type="catalytic activity">
    <reaction evidence="12">
        <text>K(+)(in) + H(+)(out) = K(+)(out) + H(+)(in)</text>
        <dbReference type="Rhea" id="RHEA:29467"/>
        <dbReference type="ChEBI" id="CHEBI:15378"/>
        <dbReference type="ChEBI" id="CHEBI:29103"/>
    </reaction>
</comment>
<comment type="catalytic activity">
    <reaction evidence="11">
        <text>Na(+)(in) + H(+)(out) = Na(+)(out) + H(+)(in)</text>
        <dbReference type="Rhea" id="RHEA:29419"/>
        <dbReference type="ChEBI" id="CHEBI:15378"/>
        <dbReference type="ChEBI" id="CHEBI:29101"/>
    </reaction>
</comment>
<evidence type="ECO:0000256" key="4">
    <source>
        <dbReference type="ARBA" id="ARBA00022692"/>
    </source>
</evidence>
<feature type="domain" description="Cation/H+ exchanger transmembrane" evidence="13">
    <location>
        <begin position="25"/>
        <end position="122"/>
    </location>
</feature>
<keyword evidence="16" id="KW-1185">Reference proteome</keyword>
<evidence type="ECO:0000259" key="13">
    <source>
        <dbReference type="Pfam" id="PF00999"/>
    </source>
</evidence>
<dbReference type="InterPro" id="IPR018422">
    <property type="entry name" value="Cation/H_exchanger_CPA1"/>
</dbReference>
<reference evidence="15" key="3">
    <citation type="submission" date="2018-08" db="UniProtKB">
        <authorList>
            <consortium name="EnsemblPlants"/>
        </authorList>
    </citation>
    <scope>IDENTIFICATION</scope>
    <source>
        <strain evidence="15">cv. Bd21</strain>
    </source>
</reference>
<evidence type="ECO:0000256" key="8">
    <source>
        <dbReference type="ARBA" id="ARBA00023065"/>
    </source>
</evidence>
<dbReference type="EnsemblPlants" id="KQJ84555">
    <property type="protein sequence ID" value="KQJ84555"/>
    <property type="gene ID" value="BRADI_5g21610v3"/>
</dbReference>
<dbReference type="HOGENOM" id="CLU_1888630_0_0_1"/>
<dbReference type="InterPro" id="IPR006153">
    <property type="entry name" value="Cation/H_exchanger_TM"/>
</dbReference>
<organism evidence="15">
    <name type="scientific">Brachypodium distachyon</name>
    <name type="common">Purple false brome</name>
    <name type="synonym">Trachynia distachya</name>
    <dbReference type="NCBI Taxonomy" id="15368"/>
    <lineage>
        <taxon>Eukaryota</taxon>
        <taxon>Viridiplantae</taxon>
        <taxon>Streptophyta</taxon>
        <taxon>Embryophyta</taxon>
        <taxon>Tracheophyta</taxon>
        <taxon>Spermatophyta</taxon>
        <taxon>Magnoliopsida</taxon>
        <taxon>Liliopsida</taxon>
        <taxon>Poales</taxon>
        <taxon>Poaceae</taxon>
        <taxon>BOP clade</taxon>
        <taxon>Pooideae</taxon>
        <taxon>Stipodae</taxon>
        <taxon>Brachypodieae</taxon>
        <taxon>Brachypodium</taxon>
    </lineage>
</organism>
<accession>I1J1R8</accession>
<evidence type="ECO:0000313" key="16">
    <source>
        <dbReference type="Proteomes" id="UP000008810"/>
    </source>
</evidence>
<protein>
    <recommendedName>
        <fullName evidence="13">Cation/H+ exchanger transmembrane domain-containing protein</fullName>
    </recommendedName>
</protein>
<dbReference type="Proteomes" id="UP000008810">
    <property type="component" value="Chromosome 5"/>
</dbReference>
<keyword evidence="3" id="KW-0633">Potassium transport</keyword>
<dbReference type="AlphaFoldDB" id="I1J1R8"/>
<evidence type="ECO:0000256" key="6">
    <source>
        <dbReference type="ARBA" id="ARBA00022989"/>
    </source>
</evidence>
<evidence type="ECO:0000256" key="1">
    <source>
        <dbReference type="ARBA" id="ARBA00004141"/>
    </source>
</evidence>
<dbReference type="PANTHER" id="PTHR10110:SF154">
    <property type="entry name" value="SODIUM_HYDROGEN EXCHANGER"/>
    <property type="match status" value="1"/>
</dbReference>
<evidence type="ECO:0000256" key="7">
    <source>
        <dbReference type="ARBA" id="ARBA00023053"/>
    </source>
</evidence>
<sequence length="135" mass="15591">MWFLRQYSLLRTSVCTLQVLSQDETPFLYSLAFGEDVIEDARSVVFFNAVQNFDLANFSSLKFLQLVGSFLHQFSTSTFLRVATGLLSAYIIKKLYFDRHSTDREVSIMMLMAYLSCMLAEAPDTTKSYWFNDIT</sequence>
<keyword evidence="6" id="KW-1133">Transmembrane helix</keyword>
<keyword evidence="9" id="KW-0472">Membrane</keyword>
<gene>
    <name evidence="14" type="ORF">BRADI_5g21610v3</name>
</gene>
<dbReference type="OrthoDB" id="1738191at2759"/>
<dbReference type="Pfam" id="PF00999">
    <property type="entry name" value="Na_H_Exchanger"/>
    <property type="match status" value="1"/>
</dbReference>
<dbReference type="STRING" id="15368.I1J1R8"/>
<evidence type="ECO:0000256" key="2">
    <source>
        <dbReference type="ARBA" id="ARBA00022448"/>
    </source>
</evidence>
<evidence type="ECO:0000256" key="9">
    <source>
        <dbReference type="ARBA" id="ARBA00023136"/>
    </source>
</evidence>
<reference evidence="14" key="2">
    <citation type="submission" date="2017-06" db="EMBL/GenBank/DDBJ databases">
        <title>WGS assembly of Brachypodium distachyon.</title>
        <authorList>
            <consortium name="The International Brachypodium Initiative"/>
            <person name="Lucas S."/>
            <person name="Harmon-Smith M."/>
            <person name="Lail K."/>
            <person name="Tice H."/>
            <person name="Grimwood J."/>
            <person name="Bruce D."/>
            <person name="Barry K."/>
            <person name="Shu S."/>
            <person name="Lindquist E."/>
            <person name="Wang M."/>
            <person name="Pitluck S."/>
            <person name="Vogel J.P."/>
            <person name="Garvin D.F."/>
            <person name="Mockler T.C."/>
            <person name="Schmutz J."/>
            <person name="Rokhsar D."/>
            <person name="Bevan M.W."/>
        </authorList>
    </citation>
    <scope>NUCLEOTIDE SEQUENCE</scope>
    <source>
        <strain evidence="14">Bd21</strain>
    </source>
</reference>
<dbReference type="eggNOG" id="KOG1965">
    <property type="taxonomic scope" value="Eukaryota"/>
</dbReference>
<dbReference type="PANTHER" id="PTHR10110">
    <property type="entry name" value="SODIUM/HYDROGEN EXCHANGER"/>
    <property type="match status" value="1"/>
</dbReference>
<evidence type="ECO:0000256" key="12">
    <source>
        <dbReference type="ARBA" id="ARBA00047912"/>
    </source>
</evidence>
<evidence type="ECO:0000313" key="14">
    <source>
        <dbReference type="EMBL" id="KQJ84555.1"/>
    </source>
</evidence>
<evidence type="ECO:0000256" key="10">
    <source>
        <dbReference type="ARBA" id="ARBA00023201"/>
    </source>
</evidence>
<dbReference type="Gramene" id="KQJ84555">
    <property type="protein sequence ID" value="KQJ84555"/>
    <property type="gene ID" value="BRADI_5g21610v3"/>
</dbReference>
<keyword evidence="7" id="KW-0915">Sodium</keyword>
<dbReference type="EMBL" id="CM000884">
    <property type="protein sequence ID" value="KQJ84555.1"/>
    <property type="molecule type" value="Genomic_DNA"/>
</dbReference>
<keyword evidence="4" id="KW-0812">Transmembrane</keyword>
<dbReference type="OMA" id="YWFNDIT"/>
<keyword evidence="2" id="KW-0813">Transport</keyword>
<reference evidence="14 15" key="1">
    <citation type="journal article" date="2010" name="Nature">
        <title>Genome sequencing and analysis of the model grass Brachypodium distachyon.</title>
        <authorList>
            <consortium name="International Brachypodium Initiative"/>
        </authorList>
    </citation>
    <scope>NUCLEOTIDE SEQUENCE [LARGE SCALE GENOMIC DNA]</scope>
    <source>
        <strain evidence="14 15">Bd21</strain>
    </source>
</reference>
<keyword evidence="5" id="KW-0630">Potassium</keyword>
<comment type="subcellular location">
    <subcellularLocation>
        <location evidence="1">Membrane</location>
        <topology evidence="1">Multi-pass membrane protein</topology>
    </subcellularLocation>
</comment>
<proteinExistence type="predicted"/>
<dbReference type="GO" id="GO:0006813">
    <property type="term" value="P:potassium ion transport"/>
    <property type="evidence" value="ECO:0007669"/>
    <property type="project" value="UniProtKB-KW"/>
</dbReference>
<name>I1J1R8_BRADI</name>
<dbReference type="GO" id="GO:0015385">
    <property type="term" value="F:sodium:proton antiporter activity"/>
    <property type="evidence" value="ECO:0007669"/>
    <property type="project" value="InterPro"/>
</dbReference>
<dbReference type="InParanoid" id="I1J1R8"/>
<keyword evidence="10" id="KW-0739">Sodium transport</keyword>
<dbReference type="GO" id="GO:0016020">
    <property type="term" value="C:membrane"/>
    <property type="evidence" value="ECO:0007669"/>
    <property type="project" value="UniProtKB-SubCell"/>
</dbReference>
<keyword evidence="8" id="KW-0406">Ion transport</keyword>
<evidence type="ECO:0000256" key="3">
    <source>
        <dbReference type="ARBA" id="ARBA00022538"/>
    </source>
</evidence>